<dbReference type="GO" id="GO:0044780">
    <property type="term" value="P:bacterial-type flagellum assembly"/>
    <property type="evidence" value="ECO:0007669"/>
    <property type="project" value="InterPro"/>
</dbReference>
<evidence type="ECO:0000256" key="6">
    <source>
        <dbReference type="PIRNR" id="PIRNR039090"/>
    </source>
</evidence>
<evidence type="ECO:0000256" key="4">
    <source>
        <dbReference type="ARBA" id="ARBA00022795"/>
    </source>
</evidence>
<keyword evidence="4 6" id="KW-1005">Bacterial flagellum biogenesis</keyword>
<dbReference type="InterPro" id="IPR003713">
    <property type="entry name" value="FliS"/>
</dbReference>
<evidence type="ECO:0000256" key="1">
    <source>
        <dbReference type="ARBA" id="ARBA00004514"/>
    </source>
</evidence>
<dbReference type="NCBIfam" id="TIGR00208">
    <property type="entry name" value="fliS"/>
    <property type="match status" value="1"/>
</dbReference>
<dbReference type="InterPro" id="IPR036584">
    <property type="entry name" value="FliS_sf"/>
</dbReference>
<dbReference type="PANTHER" id="PTHR34773">
    <property type="entry name" value="FLAGELLAR SECRETION CHAPERONE FLIS"/>
    <property type="match status" value="1"/>
</dbReference>
<comment type="similarity">
    <text evidence="2 6">Belongs to the FliS family.</text>
</comment>
<keyword evidence="5" id="KW-0143">Chaperone</keyword>
<keyword evidence="7" id="KW-0969">Cilium</keyword>
<keyword evidence="7" id="KW-0966">Cell projection</keyword>
<dbReference type="STRING" id="1195236.CTER_3881"/>
<sequence>MLTNSGYDQYVSNSINTATPEELTLMLYNGLVKFIMQAQSAAIVRDLEKANEAMKRAQAILVEFRSTLNMNYEVSKYLESIYEYMHRQLLQANIKKDKDILEEVLGYAKDLRDTWTKAMKLAKQQHNIRPSEVIAK</sequence>
<evidence type="ECO:0000313" key="7">
    <source>
        <dbReference type="EMBL" id="EMS70393.1"/>
    </source>
</evidence>
<keyword evidence="3 6" id="KW-0963">Cytoplasm</keyword>
<dbReference type="RefSeq" id="WP_004628540.1">
    <property type="nucleotide sequence ID" value="NZ_AORV01000055.1"/>
</dbReference>
<accession>S0FPK5</accession>
<evidence type="ECO:0000313" key="8">
    <source>
        <dbReference type="Proteomes" id="UP000014155"/>
    </source>
</evidence>
<dbReference type="GO" id="GO:0071973">
    <property type="term" value="P:bacterial-type flagellum-dependent cell motility"/>
    <property type="evidence" value="ECO:0007669"/>
    <property type="project" value="TreeGrafter"/>
</dbReference>
<comment type="caution">
    <text evidence="7">The sequence shown here is derived from an EMBL/GenBank/DDBJ whole genome shotgun (WGS) entry which is preliminary data.</text>
</comment>
<dbReference type="SUPFAM" id="SSF101116">
    <property type="entry name" value="Flagellar export chaperone FliS"/>
    <property type="match status" value="1"/>
</dbReference>
<comment type="subcellular location">
    <subcellularLocation>
        <location evidence="1 6">Cytoplasm</location>
        <location evidence="1 6">Cytosol</location>
    </subcellularLocation>
</comment>
<dbReference type="GO" id="GO:0005829">
    <property type="term" value="C:cytosol"/>
    <property type="evidence" value="ECO:0007669"/>
    <property type="project" value="UniProtKB-SubCell"/>
</dbReference>
<gene>
    <name evidence="7" type="ORF">CTER_3881</name>
</gene>
<dbReference type="Pfam" id="PF02561">
    <property type="entry name" value="FliS"/>
    <property type="match status" value="1"/>
</dbReference>
<dbReference type="eggNOG" id="COG1516">
    <property type="taxonomic scope" value="Bacteria"/>
</dbReference>
<evidence type="ECO:0000256" key="3">
    <source>
        <dbReference type="ARBA" id="ARBA00022490"/>
    </source>
</evidence>
<dbReference type="PATRIC" id="fig|1195236.3.peg.4092"/>
<name>S0FPK5_RUMCE</name>
<dbReference type="EMBL" id="AORV01000055">
    <property type="protein sequence ID" value="EMS70393.1"/>
    <property type="molecule type" value="Genomic_DNA"/>
</dbReference>
<dbReference type="PANTHER" id="PTHR34773:SF1">
    <property type="entry name" value="FLAGELLAR SECRETION CHAPERONE FLIS"/>
    <property type="match status" value="1"/>
</dbReference>
<dbReference type="AlphaFoldDB" id="S0FPK5"/>
<organism evidence="7 8">
    <name type="scientific">Ruminiclostridium cellobioparum subsp. termitidis CT1112</name>
    <dbReference type="NCBI Taxonomy" id="1195236"/>
    <lineage>
        <taxon>Bacteria</taxon>
        <taxon>Bacillati</taxon>
        <taxon>Bacillota</taxon>
        <taxon>Clostridia</taxon>
        <taxon>Eubacteriales</taxon>
        <taxon>Oscillospiraceae</taxon>
        <taxon>Ruminiclostridium</taxon>
    </lineage>
</organism>
<reference evidence="7 8" key="1">
    <citation type="journal article" date="2013" name="Genome Announc.">
        <title>Draft Genome Sequence of the Cellulolytic, Mesophilic, Anaerobic Bacterium Clostridium termitidis Strain CT1112 (DSM 5398).</title>
        <authorList>
            <person name="Lal S."/>
            <person name="Ramachandran U."/>
            <person name="Zhang X."/>
            <person name="Munir R."/>
            <person name="Sparling R."/>
            <person name="Levin D.B."/>
        </authorList>
    </citation>
    <scope>NUCLEOTIDE SEQUENCE [LARGE SCALE GENOMIC DNA]</scope>
    <source>
        <strain evidence="7 8">CT1112</strain>
    </source>
</reference>
<protein>
    <recommendedName>
        <fullName evidence="6">Flagellar secretion chaperone FliS</fullName>
    </recommendedName>
</protein>
<keyword evidence="8" id="KW-1185">Reference proteome</keyword>
<keyword evidence="7" id="KW-0282">Flagellum</keyword>
<dbReference type="CDD" id="cd16098">
    <property type="entry name" value="FliS"/>
    <property type="match status" value="1"/>
</dbReference>
<dbReference type="Gene3D" id="1.20.120.340">
    <property type="entry name" value="Flagellar protein FliS"/>
    <property type="match status" value="1"/>
</dbReference>
<proteinExistence type="inferred from homology"/>
<dbReference type="PIRSF" id="PIRSF039090">
    <property type="entry name" value="Flis"/>
    <property type="match status" value="1"/>
</dbReference>
<evidence type="ECO:0000256" key="5">
    <source>
        <dbReference type="ARBA" id="ARBA00023186"/>
    </source>
</evidence>
<evidence type="ECO:0000256" key="2">
    <source>
        <dbReference type="ARBA" id="ARBA00008787"/>
    </source>
</evidence>
<dbReference type="Proteomes" id="UP000014155">
    <property type="component" value="Unassembled WGS sequence"/>
</dbReference>